<keyword evidence="3" id="KW-1185">Reference proteome</keyword>
<evidence type="ECO:0000313" key="3">
    <source>
        <dbReference type="Proteomes" id="UP001296873"/>
    </source>
</evidence>
<comment type="caution">
    <text evidence="2">The sequence shown here is derived from an EMBL/GenBank/DDBJ whole genome shotgun (WGS) entry which is preliminary data.</text>
</comment>
<sequence>MSREPSKEELQAEIDRLKREVEELKGKLETLQREGGIVTGDDLKEYLRCCGVTPPPTHR</sequence>
<keyword evidence="1" id="KW-0175">Coiled coil</keyword>
<feature type="coiled-coil region" evidence="1">
    <location>
        <begin position="7"/>
        <end position="34"/>
    </location>
</feature>
<reference evidence="2 3" key="1">
    <citation type="journal article" date="2020" name="Microorganisms">
        <title>Osmotic Adaptation and Compatible Solute Biosynthesis of Phototrophic Bacteria as Revealed from Genome Analyses.</title>
        <authorList>
            <person name="Imhoff J.F."/>
            <person name="Rahn T."/>
            <person name="Kunzel S."/>
            <person name="Keller A."/>
            <person name="Neulinger S.C."/>
        </authorList>
    </citation>
    <scope>NUCLEOTIDE SEQUENCE [LARGE SCALE GENOMIC DNA]</scope>
    <source>
        <strain evidence="2 3">DSM 9895</strain>
    </source>
</reference>
<name>A0ABS1DF19_9PROT</name>
<gene>
    <name evidence="2" type="ORF">CKO28_10835</name>
</gene>
<dbReference type="RefSeq" id="WP_200340842.1">
    <property type="nucleotide sequence ID" value="NZ_NRRL01000025.1"/>
</dbReference>
<dbReference type="EMBL" id="NRRL01000025">
    <property type="protein sequence ID" value="MBK1668527.1"/>
    <property type="molecule type" value="Genomic_DNA"/>
</dbReference>
<protein>
    <submittedName>
        <fullName evidence="2">Uncharacterized protein</fullName>
    </submittedName>
</protein>
<organism evidence="2 3">
    <name type="scientific">Rhodovibrio sodomensis</name>
    <dbReference type="NCBI Taxonomy" id="1088"/>
    <lineage>
        <taxon>Bacteria</taxon>
        <taxon>Pseudomonadati</taxon>
        <taxon>Pseudomonadota</taxon>
        <taxon>Alphaproteobacteria</taxon>
        <taxon>Rhodospirillales</taxon>
        <taxon>Rhodovibrionaceae</taxon>
        <taxon>Rhodovibrio</taxon>
    </lineage>
</organism>
<dbReference type="Proteomes" id="UP001296873">
    <property type="component" value="Unassembled WGS sequence"/>
</dbReference>
<evidence type="ECO:0000256" key="1">
    <source>
        <dbReference type="SAM" id="Coils"/>
    </source>
</evidence>
<proteinExistence type="predicted"/>
<accession>A0ABS1DF19</accession>
<evidence type="ECO:0000313" key="2">
    <source>
        <dbReference type="EMBL" id="MBK1668527.1"/>
    </source>
</evidence>